<evidence type="ECO:0000313" key="1">
    <source>
        <dbReference type="EMBL" id="CUI01805.1"/>
    </source>
</evidence>
<name>A0A0P1HDP2_9RHOB</name>
<sequence length="43" mass="4614">MRLAGTCFLRTIPLAARLWEGRGRATVASRRHGGGAVPDCHVP</sequence>
<proteinExistence type="predicted"/>
<reference evidence="1 2" key="1">
    <citation type="submission" date="2015-09" db="EMBL/GenBank/DDBJ databases">
        <authorList>
            <consortium name="Swine Surveillance"/>
        </authorList>
    </citation>
    <scope>NUCLEOTIDE SEQUENCE [LARGE SCALE GENOMIC DNA]</scope>
    <source>
        <strain evidence="1 2">CECT 8399</strain>
    </source>
</reference>
<accession>A0A0P1HDP2</accession>
<dbReference type="EMBL" id="CYSR01000036">
    <property type="protein sequence ID" value="CUI01805.1"/>
    <property type="molecule type" value="Genomic_DNA"/>
</dbReference>
<dbReference type="Proteomes" id="UP000051326">
    <property type="component" value="Unassembled WGS sequence"/>
</dbReference>
<organism evidence="1 2">
    <name type="scientific">Leisingera aquaemixtae</name>
    <dbReference type="NCBI Taxonomy" id="1396826"/>
    <lineage>
        <taxon>Bacteria</taxon>
        <taxon>Pseudomonadati</taxon>
        <taxon>Pseudomonadota</taxon>
        <taxon>Alphaproteobacteria</taxon>
        <taxon>Rhodobacterales</taxon>
        <taxon>Roseobacteraceae</taxon>
        <taxon>Leisingera</taxon>
    </lineage>
</organism>
<gene>
    <name evidence="1" type="ORF">PHA8399_03952</name>
</gene>
<dbReference type="AlphaFoldDB" id="A0A0P1HDP2"/>
<protein>
    <submittedName>
        <fullName evidence="1">Uncharacterized protein</fullName>
    </submittedName>
</protein>
<evidence type="ECO:0000313" key="2">
    <source>
        <dbReference type="Proteomes" id="UP000051326"/>
    </source>
</evidence>